<evidence type="ECO:0000256" key="3">
    <source>
        <dbReference type="ARBA" id="ARBA00022679"/>
    </source>
</evidence>
<proteinExistence type="inferred from homology"/>
<evidence type="ECO:0000256" key="6">
    <source>
        <dbReference type="ARBA" id="ARBA00023014"/>
    </source>
</evidence>
<protein>
    <submittedName>
        <fullName evidence="10">23S rRNA (Uracil-5-)-methyltransferase RumA</fullName>
    </submittedName>
</protein>
<name>A0ABV2FJS8_9STRE</name>
<keyword evidence="2 7" id="KW-0489">Methyltransferase</keyword>
<evidence type="ECO:0000256" key="5">
    <source>
        <dbReference type="ARBA" id="ARBA00023004"/>
    </source>
</evidence>
<dbReference type="Proteomes" id="UP001549122">
    <property type="component" value="Unassembled WGS sequence"/>
</dbReference>
<dbReference type="SUPFAM" id="SSF50249">
    <property type="entry name" value="Nucleic acid-binding proteins"/>
    <property type="match status" value="1"/>
</dbReference>
<dbReference type="Pfam" id="PF05958">
    <property type="entry name" value="tRNA_U5-meth_tr"/>
    <property type="match status" value="1"/>
</dbReference>
<evidence type="ECO:0000259" key="9">
    <source>
        <dbReference type="PROSITE" id="PS50926"/>
    </source>
</evidence>
<dbReference type="PROSITE" id="PS51687">
    <property type="entry name" value="SAM_MT_RNA_M5U"/>
    <property type="match status" value="1"/>
</dbReference>
<evidence type="ECO:0000256" key="2">
    <source>
        <dbReference type="ARBA" id="ARBA00022603"/>
    </source>
</evidence>
<organism evidence="10 11">
    <name type="scientific">Streptococcus rupicaprae</name>
    <dbReference type="NCBI Taxonomy" id="759619"/>
    <lineage>
        <taxon>Bacteria</taxon>
        <taxon>Bacillati</taxon>
        <taxon>Bacillota</taxon>
        <taxon>Bacilli</taxon>
        <taxon>Lactobacillales</taxon>
        <taxon>Streptococcaceae</taxon>
        <taxon>Streptococcus</taxon>
    </lineage>
</organism>
<feature type="binding site" evidence="7">
    <location>
        <position position="312"/>
    </location>
    <ligand>
        <name>S-adenosyl-L-methionine</name>
        <dbReference type="ChEBI" id="CHEBI:59789"/>
    </ligand>
</feature>
<dbReference type="InterPro" id="IPR002792">
    <property type="entry name" value="TRAM_dom"/>
</dbReference>
<evidence type="ECO:0000256" key="4">
    <source>
        <dbReference type="ARBA" id="ARBA00022691"/>
    </source>
</evidence>
<keyword evidence="5" id="KW-0408">Iron</keyword>
<dbReference type="InterPro" id="IPR012340">
    <property type="entry name" value="NA-bd_OB-fold"/>
</dbReference>
<dbReference type="InterPro" id="IPR029063">
    <property type="entry name" value="SAM-dependent_MTases_sf"/>
</dbReference>
<keyword evidence="4 7" id="KW-0949">S-adenosyl-L-methionine</keyword>
<evidence type="ECO:0000313" key="10">
    <source>
        <dbReference type="EMBL" id="MET3558801.1"/>
    </source>
</evidence>
<dbReference type="PROSITE" id="PS01230">
    <property type="entry name" value="TRMA_1"/>
    <property type="match status" value="1"/>
</dbReference>
<feature type="domain" description="TRAM" evidence="9">
    <location>
        <begin position="1"/>
        <end position="60"/>
    </location>
</feature>
<feature type="binding site" evidence="7">
    <location>
        <position position="283"/>
    </location>
    <ligand>
        <name>S-adenosyl-L-methionine</name>
        <dbReference type="ChEBI" id="CHEBI:59789"/>
    </ligand>
</feature>
<dbReference type="PROSITE" id="PS50926">
    <property type="entry name" value="TRAM"/>
    <property type="match status" value="1"/>
</dbReference>
<keyword evidence="6" id="KW-0411">Iron-sulfur</keyword>
<comment type="caution">
    <text evidence="10">The sequence shown here is derived from an EMBL/GenBank/DDBJ whole genome shotgun (WGS) entry which is preliminary data.</text>
</comment>
<dbReference type="InterPro" id="IPR030390">
    <property type="entry name" value="MeTrfase_TrmA_AS"/>
</dbReference>
<keyword evidence="1" id="KW-0479">Metal-binding</keyword>
<dbReference type="RefSeq" id="WP_354365921.1">
    <property type="nucleotide sequence ID" value="NZ_JBEPLO010000023.1"/>
</dbReference>
<dbReference type="EMBL" id="JBEPLO010000023">
    <property type="protein sequence ID" value="MET3558801.1"/>
    <property type="molecule type" value="Genomic_DNA"/>
</dbReference>
<dbReference type="InterPro" id="IPR010280">
    <property type="entry name" value="U5_MeTrfase_fam"/>
</dbReference>
<reference evidence="10 11" key="1">
    <citation type="submission" date="2024-06" db="EMBL/GenBank/DDBJ databases">
        <title>Genomic Encyclopedia of Type Strains, Phase IV (KMG-IV): sequencing the most valuable type-strain genomes for metagenomic binning, comparative biology and taxonomic classification.</title>
        <authorList>
            <person name="Goeker M."/>
        </authorList>
    </citation>
    <scope>NUCLEOTIDE SEQUENCE [LARGE SCALE GENOMIC DNA]</scope>
    <source>
        <strain evidence="10 11">DSM 28303</strain>
    </source>
</reference>
<feature type="binding site" evidence="7">
    <location>
        <position position="333"/>
    </location>
    <ligand>
        <name>S-adenosyl-L-methionine</name>
        <dbReference type="ChEBI" id="CHEBI:59789"/>
    </ligand>
</feature>
<dbReference type="PROSITE" id="PS01231">
    <property type="entry name" value="TRMA_2"/>
    <property type="match status" value="1"/>
</dbReference>
<dbReference type="SUPFAM" id="SSF53335">
    <property type="entry name" value="S-adenosyl-L-methionine-dependent methyltransferases"/>
    <property type="match status" value="1"/>
</dbReference>
<accession>A0ABV2FJS8</accession>
<sequence>MLLREKQRFPLKIKRMGINGEGIGFYKKTLVFVKGALKSEEVYCQVTQVQKNFVEAKILSVNKSSKFRVQPACPIYEACGGCQIMHLRYDKQLEFKTDLLRQALKKFQPAGYENYDIRPTIGMDKPVHYRAKLQFQTRSFGGSVKAGLYAEGSHHLIDIKDCLVQDKLTQDIINSTVRLLDKHQVPIYNERKVAGVRTVMVRRAVATDQVQMIFVTSKAVRLTGVITDLTTAYPEIKTVAINLNTSKSSEIYGEQTEIVWGQETIQEEVLDYGFALSPRAFYQLNPQQTNVLYGEAVKALDVTADDDLIDAYCGVGTIGFAFANKVKSVRGMDIIPEAIADAKQNAATMGFDNTYYEAGKAEDIIPKWYASGYRATALVVDPPRTGLDDRLLDTVLRYAPEKMVYVSCNVSTLARDLVKLSEVYEVEYIQSVDMFPHTARTEAVVKLVRK</sequence>
<dbReference type="InterPro" id="IPR030391">
    <property type="entry name" value="MeTrfase_TrmA_CS"/>
</dbReference>
<keyword evidence="1" id="KW-0004">4Fe-4S</keyword>
<evidence type="ECO:0000256" key="8">
    <source>
        <dbReference type="PROSITE-ProRule" id="PRU10015"/>
    </source>
</evidence>
<dbReference type="PANTHER" id="PTHR11061:SF45">
    <property type="match status" value="1"/>
</dbReference>
<feature type="binding site" evidence="7">
    <location>
        <position position="381"/>
    </location>
    <ligand>
        <name>S-adenosyl-L-methionine</name>
        <dbReference type="ChEBI" id="CHEBI:59789"/>
    </ligand>
</feature>
<evidence type="ECO:0000256" key="7">
    <source>
        <dbReference type="PROSITE-ProRule" id="PRU01024"/>
    </source>
</evidence>
<dbReference type="PANTHER" id="PTHR11061">
    <property type="entry name" value="RNA M5U METHYLTRANSFERASE"/>
    <property type="match status" value="1"/>
</dbReference>
<gene>
    <name evidence="10" type="ORF">ABID29_001929</name>
</gene>
<evidence type="ECO:0000256" key="1">
    <source>
        <dbReference type="ARBA" id="ARBA00022485"/>
    </source>
</evidence>
<comment type="similarity">
    <text evidence="7">Belongs to the class I-like SAM-binding methyltransferase superfamily. RNA M5U methyltransferase family.</text>
</comment>
<dbReference type="Gene3D" id="3.40.50.150">
    <property type="entry name" value="Vaccinia Virus protein VP39"/>
    <property type="match status" value="1"/>
</dbReference>
<keyword evidence="11" id="KW-1185">Reference proteome</keyword>
<dbReference type="Gene3D" id="2.40.50.140">
    <property type="entry name" value="Nucleic acid-binding proteins"/>
    <property type="match status" value="1"/>
</dbReference>
<feature type="active site" evidence="8">
    <location>
        <position position="408"/>
    </location>
</feature>
<dbReference type="Gene3D" id="2.40.50.1070">
    <property type="match status" value="1"/>
</dbReference>
<keyword evidence="3 7" id="KW-0808">Transferase</keyword>
<evidence type="ECO:0000313" key="11">
    <source>
        <dbReference type="Proteomes" id="UP001549122"/>
    </source>
</evidence>
<dbReference type="NCBIfam" id="TIGR00479">
    <property type="entry name" value="rumA"/>
    <property type="match status" value="1"/>
</dbReference>
<feature type="active site" description="Nucleophile" evidence="7">
    <location>
        <position position="408"/>
    </location>
</feature>
<dbReference type="Pfam" id="PF01938">
    <property type="entry name" value="TRAM"/>
    <property type="match status" value="1"/>
</dbReference>